<sequence>MTLSKGSRRLRPGFLPIELLAMEQSWNGLKTSKTLIHFIDIYLTYTVCSQVIQLPLTNTLNYAKQQIIAFTKEERMALDGQQCGKLLYGHTCKVVIMHIECSSICLTWWILIARVLLKEDYIVICSPHTHHFKLMPTSGSQLL</sequence>
<reference evidence="1" key="2">
    <citation type="submission" date="2020-07" db="EMBL/GenBank/DDBJ databases">
        <authorList>
            <person name="Vera ALvarez R."/>
            <person name="Arias-Moreno D.M."/>
            <person name="Jimenez-Jacinto V."/>
            <person name="Jimenez-Bremont J.F."/>
            <person name="Swaminathan K."/>
            <person name="Moose S.P."/>
            <person name="Guerrero-Gonzalez M.L."/>
            <person name="Marino-Ramirez L."/>
            <person name="Landsman D."/>
            <person name="Rodriguez-Kessler M."/>
            <person name="Delgado-Sanchez P."/>
        </authorList>
    </citation>
    <scope>NUCLEOTIDE SEQUENCE</scope>
    <source>
        <tissue evidence="1">Cladode</tissue>
    </source>
</reference>
<organism evidence="1">
    <name type="scientific">Opuntia streptacantha</name>
    <name type="common">Prickly pear cactus</name>
    <name type="synonym">Opuntia cardona</name>
    <dbReference type="NCBI Taxonomy" id="393608"/>
    <lineage>
        <taxon>Eukaryota</taxon>
        <taxon>Viridiplantae</taxon>
        <taxon>Streptophyta</taxon>
        <taxon>Embryophyta</taxon>
        <taxon>Tracheophyta</taxon>
        <taxon>Spermatophyta</taxon>
        <taxon>Magnoliopsida</taxon>
        <taxon>eudicotyledons</taxon>
        <taxon>Gunneridae</taxon>
        <taxon>Pentapetalae</taxon>
        <taxon>Caryophyllales</taxon>
        <taxon>Cactineae</taxon>
        <taxon>Cactaceae</taxon>
        <taxon>Opuntioideae</taxon>
        <taxon>Opuntia</taxon>
    </lineage>
</organism>
<protein>
    <submittedName>
        <fullName evidence="1">Uncharacterized protein</fullName>
    </submittedName>
</protein>
<proteinExistence type="predicted"/>
<reference evidence="1" key="1">
    <citation type="journal article" date="2013" name="J. Plant Res.">
        <title>Effect of fungi and light on seed germination of three Opuntia species from semiarid lands of central Mexico.</title>
        <authorList>
            <person name="Delgado-Sanchez P."/>
            <person name="Jimenez-Bremont J.F."/>
            <person name="Guerrero-Gonzalez Mde L."/>
            <person name="Flores J."/>
        </authorList>
    </citation>
    <scope>NUCLEOTIDE SEQUENCE</scope>
    <source>
        <tissue evidence="1">Cladode</tissue>
    </source>
</reference>
<name>A0A7C9DTP4_OPUST</name>
<accession>A0A7C9DTP4</accession>
<evidence type="ECO:0000313" key="1">
    <source>
        <dbReference type="EMBL" id="MBA4651521.1"/>
    </source>
</evidence>
<dbReference type="AlphaFoldDB" id="A0A7C9DTP4"/>
<dbReference type="EMBL" id="GISG01170342">
    <property type="protein sequence ID" value="MBA4651521.1"/>
    <property type="molecule type" value="Transcribed_RNA"/>
</dbReference>